<feature type="region of interest" description="Disordered" evidence="1">
    <location>
        <begin position="1"/>
        <end position="40"/>
    </location>
</feature>
<dbReference type="eggNOG" id="ENOG502S1YQ">
    <property type="taxonomic scope" value="Eukaryota"/>
</dbReference>
<dbReference type="OrthoDB" id="4034416at2759"/>
<gene>
    <name evidence="2" type="primary">NDAI0H00310</name>
    <name evidence="2" type="ordered locus">NDAI_0H00310</name>
</gene>
<dbReference type="AlphaFoldDB" id="G0WEJ4"/>
<dbReference type="EMBL" id="HE580274">
    <property type="protein sequence ID" value="CCD26205.1"/>
    <property type="molecule type" value="Genomic_DNA"/>
</dbReference>
<evidence type="ECO:0000313" key="2">
    <source>
        <dbReference type="EMBL" id="CCD26205.1"/>
    </source>
</evidence>
<feature type="region of interest" description="Disordered" evidence="1">
    <location>
        <begin position="298"/>
        <end position="374"/>
    </location>
</feature>
<dbReference type="Proteomes" id="UP000000689">
    <property type="component" value="Chromosome 8"/>
</dbReference>
<name>G0WEJ4_NAUDC</name>
<dbReference type="GeneID" id="11495736"/>
<sequence>MAVVKKPRRSAHSKSFRQQQQQQTPIQQQQSQQQQQQSKFQNVPRVGPILQLNNSLFESNRLKAEPSTSIVHDESDTISFRQYILKNFIESSKLMTVLTTSLVPNDKIIPTPLYFTDGVISTGIDNENKASLVSQLEQKLNSEIIELNQLKRQEETEELIISEDQENQFFKDKLLQLNNNNSNNMELNDKILKEYTDKFKLRSQENTMVIYKDEFSSSLRQDTREAPTNYWDDYFAIKKKLATMAAESQRRQTELQKNLQLEQQEELKRTQDELQKQQQNQQQQQQQQQQQMHQQQQSQQQQQQQQQQQPNQTNSAKEQSGTATALIDNMFDDFNSTENSTSNTGNSNSNGKSSSDQFNTNFDDDFGDLDNVFF</sequence>
<dbReference type="RefSeq" id="XP_003671448.1">
    <property type="nucleotide sequence ID" value="XM_003671400.1"/>
</dbReference>
<reference evidence="2 3" key="1">
    <citation type="journal article" date="2011" name="Proc. Natl. Acad. Sci. U.S.A.">
        <title>Evolutionary erosion of yeast sex chromosomes by mating-type switching accidents.</title>
        <authorList>
            <person name="Gordon J.L."/>
            <person name="Armisen D."/>
            <person name="Proux-Wera E."/>
            <person name="Oheigeartaigh S.S."/>
            <person name="Byrne K.P."/>
            <person name="Wolfe K.H."/>
        </authorList>
    </citation>
    <scope>NUCLEOTIDE SEQUENCE [LARGE SCALE GENOMIC DNA]</scope>
    <source>
        <strain evidence="3">ATCC 10597 / BCRC 20456 / CBS 421 / NBRC 0211 / NRRL Y-12639</strain>
    </source>
</reference>
<dbReference type="InterPro" id="IPR059172">
    <property type="entry name" value="SNF6"/>
</dbReference>
<evidence type="ECO:0000313" key="3">
    <source>
        <dbReference type="Proteomes" id="UP000000689"/>
    </source>
</evidence>
<protein>
    <submittedName>
        <fullName evidence="2">Uncharacterized protein</fullName>
    </submittedName>
</protein>
<accession>G0WEJ4</accession>
<dbReference type="HOGENOM" id="CLU_051557_0_0_1"/>
<feature type="compositionally biased region" description="Low complexity" evidence="1">
    <location>
        <begin position="18"/>
        <end position="37"/>
    </location>
</feature>
<dbReference type="OMA" id="APPDYWE"/>
<feature type="compositionally biased region" description="Low complexity" evidence="1">
    <location>
        <begin position="298"/>
        <end position="309"/>
    </location>
</feature>
<keyword evidence="3" id="KW-1185">Reference proteome</keyword>
<feature type="compositionally biased region" description="Low complexity" evidence="1">
    <location>
        <begin position="336"/>
        <end position="355"/>
    </location>
</feature>
<dbReference type="CDD" id="cd22571">
    <property type="entry name" value="SNF6"/>
    <property type="match status" value="1"/>
</dbReference>
<evidence type="ECO:0000256" key="1">
    <source>
        <dbReference type="SAM" id="MobiDB-lite"/>
    </source>
</evidence>
<feature type="compositionally biased region" description="Polar residues" evidence="1">
    <location>
        <begin position="310"/>
        <end position="323"/>
    </location>
</feature>
<dbReference type="STRING" id="1071378.G0WEJ4"/>
<feature type="compositionally biased region" description="Basic residues" evidence="1">
    <location>
        <begin position="1"/>
        <end position="15"/>
    </location>
</feature>
<proteinExistence type="predicted"/>
<organism evidence="2 3">
    <name type="scientific">Naumovozyma dairenensis (strain ATCC 10597 / BCRC 20456 / CBS 421 / NBRC 0211 / NRRL Y-12639)</name>
    <name type="common">Saccharomyces dairenensis</name>
    <dbReference type="NCBI Taxonomy" id="1071378"/>
    <lineage>
        <taxon>Eukaryota</taxon>
        <taxon>Fungi</taxon>
        <taxon>Dikarya</taxon>
        <taxon>Ascomycota</taxon>
        <taxon>Saccharomycotina</taxon>
        <taxon>Saccharomycetes</taxon>
        <taxon>Saccharomycetales</taxon>
        <taxon>Saccharomycetaceae</taxon>
        <taxon>Naumovozyma</taxon>
    </lineage>
</organism>
<dbReference type="KEGG" id="ndi:NDAI_0H00310"/>